<dbReference type="InterPro" id="IPR036390">
    <property type="entry name" value="WH_DNA-bd_sf"/>
</dbReference>
<dbReference type="PANTHER" id="PTHR30136:SF34">
    <property type="entry name" value="TRANSCRIPTIONAL REGULATOR"/>
    <property type="match status" value="1"/>
</dbReference>
<evidence type="ECO:0000259" key="5">
    <source>
        <dbReference type="PROSITE" id="PS51078"/>
    </source>
</evidence>
<name>A0A9X2PGY1_9HYPH</name>
<dbReference type="RefSeq" id="WP_258734362.1">
    <property type="nucleotide sequence ID" value="NZ_JANTHZ010000010.1"/>
</dbReference>
<protein>
    <submittedName>
        <fullName evidence="6">IclR family transcriptional regulator</fullName>
    </submittedName>
</protein>
<dbReference type="SUPFAM" id="SSF55781">
    <property type="entry name" value="GAF domain-like"/>
    <property type="match status" value="1"/>
</dbReference>
<dbReference type="InterPro" id="IPR014757">
    <property type="entry name" value="Tscrpt_reg_IclR_C"/>
</dbReference>
<gene>
    <name evidence="6" type="ORF">NVS89_19155</name>
</gene>
<keyword evidence="3" id="KW-0804">Transcription</keyword>
<evidence type="ECO:0000313" key="6">
    <source>
        <dbReference type="EMBL" id="MCS0497209.1"/>
    </source>
</evidence>
<evidence type="ECO:0000256" key="3">
    <source>
        <dbReference type="ARBA" id="ARBA00023163"/>
    </source>
</evidence>
<keyword evidence="1" id="KW-0805">Transcription regulation</keyword>
<dbReference type="Pfam" id="PF09339">
    <property type="entry name" value="HTH_IclR"/>
    <property type="match status" value="1"/>
</dbReference>
<dbReference type="GO" id="GO:0045892">
    <property type="term" value="P:negative regulation of DNA-templated transcription"/>
    <property type="evidence" value="ECO:0007669"/>
    <property type="project" value="TreeGrafter"/>
</dbReference>
<organism evidence="6 7">
    <name type="scientific">Ancylobacter mangrovi</name>
    <dbReference type="NCBI Taxonomy" id="2972472"/>
    <lineage>
        <taxon>Bacteria</taxon>
        <taxon>Pseudomonadati</taxon>
        <taxon>Pseudomonadota</taxon>
        <taxon>Alphaproteobacteria</taxon>
        <taxon>Hyphomicrobiales</taxon>
        <taxon>Xanthobacteraceae</taxon>
        <taxon>Ancylobacter</taxon>
    </lineage>
</organism>
<reference evidence="6" key="1">
    <citation type="submission" date="2022-08" db="EMBL/GenBank/DDBJ databases">
        <authorList>
            <person name="Li F."/>
        </authorList>
    </citation>
    <scope>NUCLEOTIDE SEQUENCE</scope>
    <source>
        <strain evidence="6">MQZ15Z-1</strain>
    </source>
</reference>
<evidence type="ECO:0000313" key="7">
    <source>
        <dbReference type="Proteomes" id="UP001151088"/>
    </source>
</evidence>
<dbReference type="Pfam" id="PF01614">
    <property type="entry name" value="IclR_C"/>
    <property type="match status" value="1"/>
</dbReference>
<proteinExistence type="predicted"/>
<accession>A0A9X2PGY1</accession>
<keyword evidence="2" id="KW-0238">DNA-binding</keyword>
<dbReference type="AlphaFoldDB" id="A0A9X2PGY1"/>
<keyword evidence="7" id="KW-1185">Reference proteome</keyword>
<dbReference type="PROSITE" id="PS51077">
    <property type="entry name" value="HTH_ICLR"/>
    <property type="match status" value="1"/>
</dbReference>
<dbReference type="Proteomes" id="UP001151088">
    <property type="component" value="Unassembled WGS sequence"/>
</dbReference>
<dbReference type="PANTHER" id="PTHR30136">
    <property type="entry name" value="HELIX-TURN-HELIX TRANSCRIPTIONAL REGULATOR, ICLR FAMILY"/>
    <property type="match status" value="1"/>
</dbReference>
<comment type="caution">
    <text evidence="6">The sequence shown here is derived from an EMBL/GenBank/DDBJ whole genome shotgun (WGS) entry which is preliminary data.</text>
</comment>
<dbReference type="SMART" id="SM00346">
    <property type="entry name" value="HTH_ICLR"/>
    <property type="match status" value="1"/>
</dbReference>
<dbReference type="InterPro" id="IPR029016">
    <property type="entry name" value="GAF-like_dom_sf"/>
</dbReference>
<sequence>MEDESDTDEQSRYIVPGLRRGLAALRLFTRDRAVVSVPEISRELKISRATAFRIVYTLEADGYLQRTPHSHAYKLGVNVLSLGFEYLGSQDLLDIARPVLEKLRDDTDASAHMGLRDGTQVVYVLKSASQHRLRSNVSVGTRLALHATSIGQALLLDTPRAELDRLFEGFEMLQYSDQTPATVQQLVDRLDEHRPRGYVAYRSAYAKGIDSVAAPVRDAQGAIVAGINVSDHESLPIMQEQHGRLKDLVMEAAASISMQLGYRPPARR</sequence>
<dbReference type="EMBL" id="JANTHZ010000010">
    <property type="protein sequence ID" value="MCS0497209.1"/>
    <property type="molecule type" value="Genomic_DNA"/>
</dbReference>
<feature type="domain" description="HTH iclR-type" evidence="4">
    <location>
        <begin position="15"/>
        <end position="77"/>
    </location>
</feature>
<evidence type="ECO:0000256" key="2">
    <source>
        <dbReference type="ARBA" id="ARBA00023125"/>
    </source>
</evidence>
<evidence type="ECO:0000259" key="4">
    <source>
        <dbReference type="PROSITE" id="PS51077"/>
    </source>
</evidence>
<dbReference type="Gene3D" id="3.30.450.40">
    <property type="match status" value="1"/>
</dbReference>
<dbReference type="SUPFAM" id="SSF46785">
    <property type="entry name" value="Winged helix' DNA-binding domain"/>
    <property type="match status" value="1"/>
</dbReference>
<dbReference type="InterPro" id="IPR005471">
    <property type="entry name" value="Tscrpt_reg_IclR_N"/>
</dbReference>
<dbReference type="InterPro" id="IPR036388">
    <property type="entry name" value="WH-like_DNA-bd_sf"/>
</dbReference>
<feature type="domain" description="IclR-ED" evidence="5">
    <location>
        <begin position="78"/>
        <end position="262"/>
    </location>
</feature>
<dbReference type="GO" id="GO:0003677">
    <property type="term" value="F:DNA binding"/>
    <property type="evidence" value="ECO:0007669"/>
    <property type="project" value="UniProtKB-KW"/>
</dbReference>
<evidence type="ECO:0000256" key="1">
    <source>
        <dbReference type="ARBA" id="ARBA00023015"/>
    </source>
</evidence>
<dbReference type="GO" id="GO:0003700">
    <property type="term" value="F:DNA-binding transcription factor activity"/>
    <property type="evidence" value="ECO:0007669"/>
    <property type="project" value="TreeGrafter"/>
</dbReference>
<dbReference type="InterPro" id="IPR050707">
    <property type="entry name" value="HTH_MetabolicPath_Reg"/>
</dbReference>
<dbReference type="PROSITE" id="PS51078">
    <property type="entry name" value="ICLR_ED"/>
    <property type="match status" value="1"/>
</dbReference>
<dbReference type="Gene3D" id="1.10.10.10">
    <property type="entry name" value="Winged helix-like DNA-binding domain superfamily/Winged helix DNA-binding domain"/>
    <property type="match status" value="1"/>
</dbReference>